<comment type="caution">
    <text evidence="1">The sequence shown here is derived from an EMBL/GenBank/DDBJ whole genome shotgun (WGS) entry which is preliminary data.</text>
</comment>
<evidence type="ECO:0000313" key="1">
    <source>
        <dbReference type="EMBL" id="KAI9905799.1"/>
    </source>
</evidence>
<reference evidence="1 2" key="1">
    <citation type="journal article" date="2022" name="bioRxiv">
        <title>The genome of the oomycete Peronosclerospora sorghi, a cosmopolitan pathogen of maize and sorghum, is inflated with dispersed pseudogenes.</title>
        <authorList>
            <person name="Fletcher K."/>
            <person name="Martin F."/>
            <person name="Isakeit T."/>
            <person name="Cavanaugh K."/>
            <person name="Magill C."/>
            <person name="Michelmore R."/>
        </authorList>
    </citation>
    <scope>NUCLEOTIDE SEQUENCE [LARGE SCALE GENOMIC DNA]</scope>
    <source>
        <strain evidence="1">P6</strain>
    </source>
</reference>
<name>A0ACC0VH84_9STRA</name>
<accession>A0ACC0VH84</accession>
<dbReference type="EMBL" id="CM047588">
    <property type="protein sequence ID" value="KAI9905799.1"/>
    <property type="molecule type" value="Genomic_DNA"/>
</dbReference>
<organism evidence="1 2">
    <name type="scientific">Peronosclerospora sorghi</name>
    <dbReference type="NCBI Taxonomy" id="230839"/>
    <lineage>
        <taxon>Eukaryota</taxon>
        <taxon>Sar</taxon>
        <taxon>Stramenopiles</taxon>
        <taxon>Oomycota</taxon>
        <taxon>Peronosporomycetes</taxon>
        <taxon>Peronosporales</taxon>
        <taxon>Peronosporaceae</taxon>
        <taxon>Peronosclerospora</taxon>
    </lineage>
</organism>
<protein>
    <submittedName>
        <fullName evidence="1">Uncharacterized protein</fullName>
    </submittedName>
</protein>
<evidence type="ECO:0000313" key="2">
    <source>
        <dbReference type="Proteomes" id="UP001163321"/>
    </source>
</evidence>
<dbReference type="Proteomes" id="UP001163321">
    <property type="component" value="Chromosome 9"/>
</dbReference>
<keyword evidence="2" id="KW-1185">Reference proteome</keyword>
<proteinExistence type="predicted"/>
<sequence length="68" mass="8254">MMDEDEENNTILQRQWQHLSNKKKKGKKNARSLRRGGIHVKDFDVKKRRKKSSTNKHVHDDDDEFEYE</sequence>
<gene>
    <name evidence="1" type="ORF">PsorP6_014333</name>
</gene>